<dbReference type="EMBL" id="DF830077">
    <property type="protein sequence ID" value="GAK65716.1"/>
    <property type="molecule type" value="Genomic_DNA"/>
</dbReference>
<dbReference type="GO" id="GO:0005829">
    <property type="term" value="C:cytosol"/>
    <property type="evidence" value="ECO:0007669"/>
    <property type="project" value="TreeGrafter"/>
</dbReference>
<reference evidence="4" key="1">
    <citation type="submission" date="2014-07" db="EMBL/GenBank/DDBJ databases">
        <title>Draft genome sequence of the yeast Pseudozyma antarctica JCM 10317 known as a producer of lipase B which used in a wide range of industrial applications.</title>
        <authorList>
            <person name="Morita T."/>
            <person name="Saika A."/>
            <person name="Koike H."/>
        </authorList>
    </citation>
    <scope>NUCLEOTIDE SEQUENCE</scope>
    <source>
        <strain evidence="4">JCM 10317</strain>
    </source>
</reference>
<feature type="domain" description="Thiamine-binding protein" evidence="3">
    <location>
        <begin position="47"/>
        <end position="130"/>
    </location>
</feature>
<dbReference type="PANTHER" id="PTHR33777:SF1">
    <property type="entry name" value="UPF0045 PROTEIN ECM15"/>
    <property type="match status" value="1"/>
</dbReference>
<name>A0A081CGC0_PSEA2</name>
<dbReference type="Pfam" id="PF01910">
    <property type="entry name" value="Thiamine_BP"/>
    <property type="match status" value="1"/>
</dbReference>
<evidence type="ECO:0000313" key="5">
    <source>
        <dbReference type="Proteomes" id="UP000053758"/>
    </source>
</evidence>
<dbReference type="InterPro" id="IPR002767">
    <property type="entry name" value="Thiamine_BP"/>
</dbReference>
<dbReference type="SUPFAM" id="SSF89957">
    <property type="entry name" value="MTH1187/YkoF-like"/>
    <property type="match status" value="1"/>
</dbReference>
<evidence type="ECO:0000259" key="3">
    <source>
        <dbReference type="Pfam" id="PF01910"/>
    </source>
</evidence>
<evidence type="ECO:0000256" key="2">
    <source>
        <dbReference type="SAM" id="MobiDB-lite"/>
    </source>
</evidence>
<evidence type="ECO:0000256" key="1">
    <source>
        <dbReference type="ARBA" id="ARBA00010272"/>
    </source>
</evidence>
<dbReference type="Gene3D" id="3.30.70.930">
    <property type="match status" value="1"/>
</dbReference>
<feature type="region of interest" description="Disordered" evidence="2">
    <location>
        <begin position="122"/>
        <end position="154"/>
    </location>
</feature>
<dbReference type="InterPro" id="IPR029756">
    <property type="entry name" value="MTH1187/YkoF-like"/>
</dbReference>
<gene>
    <name evidence="4" type="ORF">PAN0_010c3936</name>
</gene>
<dbReference type="RefSeq" id="XP_014655878.1">
    <property type="nucleotide sequence ID" value="XM_014800392.1"/>
</dbReference>
<sequence length="154" mass="16885">MPAPSAASLPNQFHLPSLSSHHVLAFHQQGSSSMSQASSTQPLYAVADFCLIPMGTPTTSVGEYITECQRVLEDMKDEGIRYEVHGYGTNLEGLFPVVSKAIERCHEAVHRLGAQRIATDIRIGTRTDKPPPTSAGPTENQRKKQSVLNRLMQE</sequence>
<dbReference type="Proteomes" id="UP000053758">
    <property type="component" value="Unassembled WGS sequence"/>
</dbReference>
<accession>A0A081CGC0</accession>
<dbReference type="InterPro" id="IPR051614">
    <property type="entry name" value="UPF0045_domain"/>
</dbReference>
<dbReference type="GeneID" id="26304754"/>
<keyword evidence="5" id="KW-1185">Reference proteome</keyword>
<proteinExistence type="inferred from homology"/>
<protein>
    <submittedName>
        <fullName evidence="4">Cell wall organization and biogenesis-related protein</fullName>
    </submittedName>
</protein>
<dbReference type="PANTHER" id="PTHR33777">
    <property type="entry name" value="UPF0045 PROTEIN ECM15"/>
    <property type="match status" value="1"/>
</dbReference>
<evidence type="ECO:0000313" key="4">
    <source>
        <dbReference type="EMBL" id="GAK65716.1"/>
    </source>
</evidence>
<dbReference type="HOGENOM" id="CLU_137479_0_1_1"/>
<dbReference type="AlphaFoldDB" id="A0A081CGC0"/>
<organism evidence="4">
    <name type="scientific">Pseudozyma antarctica</name>
    <name type="common">Yeast</name>
    <name type="synonym">Candida antarctica</name>
    <dbReference type="NCBI Taxonomy" id="84753"/>
    <lineage>
        <taxon>Eukaryota</taxon>
        <taxon>Fungi</taxon>
        <taxon>Dikarya</taxon>
        <taxon>Basidiomycota</taxon>
        <taxon>Ustilaginomycotina</taxon>
        <taxon>Ustilaginomycetes</taxon>
        <taxon>Ustilaginales</taxon>
        <taxon>Ustilaginaceae</taxon>
        <taxon>Moesziomyces</taxon>
    </lineage>
</organism>
<comment type="similarity">
    <text evidence="1">Belongs to the UPF0045 family.</text>
</comment>
<dbReference type="NCBIfam" id="TIGR00106">
    <property type="entry name" value="MTH1187 family thiamine-binding protein"/>
    <property type="match status" value="1"/>
</dbReference>